<evidence type="ECO:0000256" key="9">
    <source>
        <dbReference type="SAM" id="Phobius"/>
    </source>
</evidence>
<dbReference type="OrthoDB" id="6692864at2759"/>
<feature type="transmembrane region" description="Helical" evidence="9">
    <location>
        <begin position="67"/>
        <end position="86"/>
    </location>
</feature>
<evidence type="ECO:0000256" key="1">
    <source>
        <dbReference type="ARBA" id="ARBA00001971"/>
    </source>
</evidence>
<dbReference type="Proteomes" id="UP000292957">
    <property type="component" value="Unassembled WGS sequence"/>
</dbReference>
<dbReference type="SUPFAM" id="SSF48264">
    <property type="entry name" value="Cytochrome P450"/>
    <property type="match status" value="1"/>
</dbReference>
<dbReference type="InterPro" id="IPR036396">
    <property type="entry name" value="Cyt_P450_sf"/>
</dbReference>
<keyword evidence="9" id="KW-0812">Transmembrane</keyword>
<dbReference type="PRINTS" id="PR00463">
    <property type="entry name" value="EP450I"/>
</dbReference>
<keyword evidence="9" id="KW-1133">Transmembrane helix</keyword>
<sequence length="614" mass="67937">MTSPSAIPFLGNLSLPIPPAMDALSAPAPRWALQLAHQDALALSVGVGTVVYLIFKRFEPVLVYQHFWLLVVPPALVAACVLSPHYAPARAALIAFGVHYATIAGTTLFYRAGPWHPLAQYPGPYVYRLSKIALAWRTSDGKQFVHLRRLHDRYGDIVRIAQNASESGFMGGGSDHTVMVVVAVCPNEVSIRDSSAIIPVLGTNGLPKGPHWAGRNMTDSAQQLVSLVNIREHARRRRPWNRAFSVPALKEYEEYIARRAEQLVELFAAHAREGKPANAGKCVGSFTYDLMSDMAFGGGSEQMRDGDKDSVWALMEQGLAASQVMGHCPWLGIYLGYVPFAARLMKQLLDYGEERVLARVKNGSLKRDIFYYLNNEDGAEKEAPPLSTVAIDGALAIVAGSDTSSCVLAHALYCVLTHPDVYKRLQTEVDAFFPPGENALDTARHADMPWLNAVINETMRVYPPLPSGSQRATTRETGGRMVGPYYIPPETTVNIPFYVLHHDPRNFSPKTDSFWPDRWLIASGEQKFEGAPGEEFVHNTAAFLPFSYGPANCVGKGLAMQELRMVLCLLVQKLHLRLADGWDPKVYDEQILEWLVMIKPYLPVVVERRPGPVH</sequence>
<protein>
    <submittedName>
        <fullName evidence="10">High nitrogen upregulated cytochrome P450 monooxygenase 2</fullName>
    </submittedName>
</protein>
<dbReference type="EMBL" id="ML143420">
    <property type="protein sequence ID" value="TBU28650.1"/>
    <property type="molecule type" value="Genomic_DNA"/>
</dbReference>
<dbReference type="PRINTS" id="PR00385">
    <property type="entry name" value="P450"/>
</dbReference>
<organism evidence="10">
    <name type="scientific">Dichomitus squalens</name>
    <dbReference type="NCBI Taxonomy" id="114155"/>
    <lineage>
        <taxon>Eukaryota</taxon>
        <taxon>Fungi</taxon>
        <taxon>Dikarya</taxon>
        <taxon>Basidiomycota</taxon>
        <taxon>Agaricomycotina</taxon>
        <taxon>Agaricomycetes</taxon>
        <taxon>Polyporales</taxon>
        <taxon>Polyporaceae</taxon>
        <taxon>Dichomitus</taxon>
    </lineage>
</organism>
<proteinExistence type="inferred from homology"/>
<keyword evidence="6 8" id="KW-0408">Iron</keyword>
<dbReference type="GO" id="GO:0005506">
    <property type="term" value="F:iron ion binding"/>
    <property type="evidence" value="ECO:0007669"/>
    <property type="project" value="InterPro"/>
</dbReference>
<feature type="binding site" description="axial binding residue" evidence="8">
    <location>
        <position position="553"/>
    </location>
    <ligand>
        <name>heme</name>
        <dbReference type="ChEBI" id="CHEBI:30413"/>
    </ligand>
    <ligandPart>
        <name>Fe</name>
        <dbReference type="ChEBI" id="CHEBI:18248"/>
    </ligandPart>
</feature>
<dbReference type="GO" id="GO:0020037">
    <property type="term" value="F:heme binding"/>
    <property type="evidence" value="ECO:0007669"/>
    <property type="project" value="InterPro"/>
</dbReference>
<gene>
    <name evidence="10" type="ORF">BD311DRAFT_806887</name>
</gene>
<dbReference type="Gene3D" id="1.10.630.10">
    <property type="entry name" value="Cytochrome P450"/>
    <property type="match status" value="1"/>
</dbReference>
<evidence type="ECO:0000256" key="3">
    <source>
        <dbReference type="ARBA" id="ARBA00010617"/>
    </source>
</evidence>
<keyword evidence="4 8" id="KW-0479">Metal-binding</keyword>
<dbReference type="InterPro" id="IPR050121">
    <property type="entry name" value="Cytochrome_P450_monoxygenase"/>
</dbReference>
<evidence type="ECO:0000256" key="7">
    <source>
        <dbReference type="ARBA" id="ARBA00023033"/>
    </source>
</evidence>
<reference evidence="10" key="1">
    <citation type="submission" date="2019-01" db="EMBL/GenBank/DDBJ databases">
        <title>Draft genome sequences of three monokaryotic isolates of the white-rot basidiomycete fungus Dichomitus squalens.</title>
        <authorList>
            <consortium name="DOE Joint Genome Institute"/>
            <person name="Lopez S.C."/>
            <person name="Andreopoulos B."/>
            <person name="Pangilinan J."/>
            <person name="Lipzen A."/>
            <person name="Riley R."/>
            <person name="Ahrendt S."/>
            <person name="Ng V."/>
            <person name="Barry K."/>
            <person name="Daum C."/>
            <person name="Grigoriev I.V."/>
            <person name="Hilden K.S."/>
            <person name="Makela M.R."/>
            <person name="de Vries R.P."/>
        </authorList>
    </citation>
    <scope>NUCLEOTIDE SEQUENCE [LARGE SCALE GENOMIC DNA]</scope>
    <source>
        <strain evidence="10">OM18370.1</strain>
    </source>
</reference>
<comment type="similarity">
    <text evidence="3">Belongs to the cytochrome P450 family.</text>
</comment>
<keyword evidence="9" id="KW-0472">Membrane</keyword>
<evidence type="ECO:0000256" key="2">
    <source>
        <dbReference type="ARBA" id="ARBA00005179"/>
    </source>
</evidence>
<comment type="pathway">
    <text evidence="2">Secondary metabolite biosynthesis.</text>
</comment>
<evidence type="ECO:0000313" key="10">
    <source>
        <dbReference type="EMBL" id="TBU28650.1"/>
    </source>
</evidence>
<evidence type="ECO:0000256" key="4">
    <source>
        <dbReference type="ARBA" id="ARBA00022723"/>
    </source>
</evidence>
<evidence type="ECO:0000256" key="5">
    <source>
        <dbReference type="ARBA" id="ARBA00023002"/>
    </source>
</evidence>
<name>A0A4Q9MLY1_9APHY</name>
<feature type="transmembrane region" description="Helical" evidence="9">
    <location>
        <begin position="35"/>
        <end position="55"/>
    </location>
</feature>
<comment type="cofactor">
    <cofactor evidence="1 8">
        <name>heme</name>
        <dbReference type="ChEBI" id="CHEBI:30413"/>
    </cofactor>
</comment>
<keyword evidence="8" id="KW-0349">Heme</keyword>
<keyword evidence="7 10" id="KW-0503">Monooxygenase</keyword>
<dbReference type="InterPro" id="IPR002401">
    <property type="entry name" value="Cyt_P450_E_grp-I"/>
</dbReference>
<dbReference type="GO" id="GO:0004497">
    <property type="term" value="F:monooxygenase activity"/>
    <property type="evidence" value="ECO:0007669"/>
    <property type="project" value="UniProtKB-KW"/>
</dbReference>
<dbReference type="AlphaFoldDB" id="A0A4Q9MLY1"/>
<dbReference type="InterPro" id="IPR001128">
    <property type="entry name" value="Cyt_P450"/>
</dbReference>
<evidence type="ECO:0000256" key="8">
    <source>
        <dbReference type="PIRSR" id="PIRSR602401-1"/>
    </source>
</evidence>
<dbReference type="GO" id="GO:0016705">
    <property type="term" value="F:oxidoreductase activity, acting on paired donors, with incorporation or reduction of molecular oxygen"/>
    <property type="evidence" value="ECO:0007669"/>
    <property type="project" value="InterPro"/>
</dbReference>
<evidence type="ECO:0000256" key="6">
    <source>
        <dbReference type="ARBA" id="ARBA00023004"/>
    </source>
</evidence>
<dbReference type="Pfam" id="PF00067">
    <property type="entry name" value="p450"/>
    <property type="match status" value="1"/>
</dbReference>
<dbReference type="PANTHER" id="PTHR24305:SF187">
    <property type="entry name" value="P450, PUTATIVE (EUROFUNG)-RELATED"/>
    <property type="match status" value="1"/>
</dbReference>
<keyword evidence="5" id="KW-0560">Oxidoreductase</keyword>
<dbReference type="PANTHER" id="PTHR24305">
    <property type="entry name" value="CYTOCHROME P450"/>
    <property type="match status" value="1"/>
</dbReference>
<accession>A0A4Q9MLY1</accession>